<keyword evidence="12" id="KW-1185">Reference proteome</keyword>
<dbReference type="InterPro" id="IPR027417">
    <property type="entry name" value="P-loop_NTPase"/>
</dbReference>
<name>A0A1X0WA80_9GAMM</name>
<evidence type="ECO:0000256" key="3">
    <source>
        <dbReference type="ARBA" id="ARBA00022679"/>
    </source>
</evidence>
<comment type="caution">
    <text evidence="9">Lacks conserved residue(s) required for the propagation of feature annotation.</text>
</comment>
<protein>
    <recommendedName>
        <fullName evidence="9">tRNA(Met) cytidine acetyltransferase TmcA</fullName>
        <ecNumber evidence="9">2.3.1.193</ecNumber>
    </recommendedName>
</protein>
<reference evidence="11 12" key="1">
    <citation type="journal article" date="2017" name="Int. J. Syst. Evol. Microbiol.">
        <title>Rouxiella badensis sp. nov. and Rouxiella silvae sp. nov. isolated from peat bog soil in Germany and emendation of the genus description.</title>
        <authorList>
            <person name="Le Fleche-Mateos A."/>
            <person name="Kugler J.H."/>
            <person name="Hansen S.H."/>
            <person name="Syldatk C."/>
            <person name="Hausmann R."/>
            <person name="Lomprez F."/>
            <person name="Vandenbogaert M."/>
            <person name="Manuguerra J.C."/>
            <person name="Grimont P.A."/>
        </authorList>
    </citation>
    <scope>NUCLEOTIDE SEQUENCE [LARGE SCALE GENOMIC DNA]</scope>
    <source>
        <strain evidence="11 12">DSM 100043</strain>
    </source>
</reference>
<feature type="binding site" evidence="9">
    <location>
        <begin position="479"/>
        <end position="481"/>
    </location>
    <ligand>
        <name>acetyl-CoA</name>
        <dbReference type="ChEBI" id="CHEBI:57288"/>
    </ligand>
</feature>
<dbReference type="EMBL" id="MRWE01000046">
    <property type="protein sequence ID" value="ORJ23653.1"/>
    <property type="molecule type" value="Genomic_DNA"/>
</dbReference>
<keyword evidence="4 9" id="KW-0819">tRNA processing</keyword>
<dbReference type="Gene3D" id="3.40.630.30">
    <property type="match status" value="1"/>
</dbReference>
<dbReference type="InterPro" id="IPR000182">
    <property type="entry name" value="GNAT_dom"/>
</dbReference>
<dbReference type="Pfam" id="PF13718">
    <property type="entry name" value="GNAT_acetyltr_2"/>
    <property type="match status" value="1"/>
</dbReference>
<keyword evidence="6 9" id="KW-0067">ATP-binding</keyword>
<dbReference type="InterPro" id="IPR032672">
    <property type="entry name" value="TmcA/NAT10/Kre33"/>
</dbReference>
<dbReference type="GO" id="GO:0005737">
    <property type="term" value="C:cytoplasm"/>
    <property type="evidence" value="ECO:0007669"/>
    <property type="project" value="UniProtKB-SubCell"/>
</dbReference>
<evidence type="ECO:0000313" key="12">
    <source>
        <dbReference type="Proteomes" id="UP000192536"/>
    </source>
</evidence>
<feature type="binding site" evidence="9">
    <location>
        <position position="526"/>
    </location>
    <ligand>
        <name>acetyl-CoA</name>
        <dbReference type="ChEBI" id="CHEBI:57288"/>
    </ligand>
</feature>
<dbReference type="RefSeq" id="WP_084913229.1">
    <property type="nucleotide sequence ID" value="NZ_JBBCKN010000013.1"/>
</dbReference>
<dbReference type="Proteomes" id="UP000192536">
    <property type="component" value="Unassembled WGS sequence"/>
</dbReference>
<proteinExistence type="inferred from homology"/>
<dbReference type="Gene3D" id="3.40.50.11040">
    <property type="match status" value="1"/>
</dbReference>
<dbReference type="STRING" id="1646377.BS640_20255"/>
<feature type="binding site" evidence="9">
    <location>
        <position position="189"/>
    </location>
    <ligand>
        <name>ATP</name>
        <dbReference type="ChEBI" id="CHEBI:30616"/>
    </ligand>
</feature>
<accession>A0A1X0WA80</accession>
<dbReference type="Gene3D" id="1.20.120.890">
    <property type="entry name" value="tRNA(Met) cytidine acetyltransferase, tail domain"/>
    <property type="match status" value="1"/>
</dbReference>
<dbReference type="FunFam" id="3.40.50.300:FF:001011">
    <property type="entry name" value="tRNA(Met) cytidine acetyltransferase TmcA"/>
    <property type="match status" value="1"/>
</dbReference>
<dbReference type="GO" id="GO:0000049">
    <property type="term" value="F:tRNA binding"/>
    <property type="evidence" value="ECO:0007669"/>
    <property type="project" value="UniProtKB-UniRule"/>
</dbReference>
<dbReference type="GO" id="GO:1990883">
    <property type="term" value="F:18S rRNA cytidine N-acetyltransferase activity"/>
    <property type="evidence" value="ECO:0007669"/>
    <property type="project" value="TreeGrafter"/>
</dbReference>
<evidence type="ECO:0000256" key="6">
    <source>
        <dbReference type="ARBA" id="ARBA00022840"/>
    </source>
</evidence>
<evidence type="ECO:0000256" key="9">
    <source>
        <dbReference type="HAMAP-Rule" id="MF_01886"/>
    </source>
</evidence>
<dbReference type="GO" id="GO:0005524">
    <property type="term" value="F:ATP binding"/>
    <property type="evidence" value="ECO:0007669"/>
    <property type="project" value="UniProtKB-UniRule"/>
</dbReference>
<evidence type="ECO:0000256" key="8">
    <source>
        <dbReference type="ARBA" id="ARBA00023315"/>
    </source>
</evidence>
<dbReference type="PANTHER" id="PTHR10925">
    <property type="entry name" value="N-ACETYLTRANSFERASE 10"/>
    <property type="match status" value="1"/>
</dbReference>
<dbReference type="InterPro" id="IPR033442">
    <property type="entry name" value="TmcA_tRNA_bind"/>
</dbReference>
<evidence type="ECO:0000256" key="2">
    <source>
        <dbReference type="ARBA" id="ARBA00022555"/>
    </source>
</evidence>
<comment type="subcellular location">
    <subcellularLocation>
        <location evidence="9">Cytoplasm</location>
    </subcellularLocation>
</comment>
<evidence type="ECO:0000256" key="7">
    <source>
        <dbReference type="ARBA" id="ARBA00022884"/>
    </source>
</evidence>
<dbReference type="Pfam" id="PF17176">
    <property type="entry name" value="tRNA_bind_3"/>
    <property type="match status" value="1"/>
</dbReference>
<organism evidence="11 12">
    <name type="scientific">Rouxiella badensis</name>
    <dbReference type="NCBI Taxonomy" id="1646377"/>
    <lineage>
        <taxon>Bacteria</taxon>
        <taxon>Pseudomonadati</taxon>
        <taxon>Pseudomonadota</taxon>
        <taxon>Gammaproteobacteria</taxon>
        <taxon>Enterobacterales</taxon>
        <taxon>Yersiniaceae</taxon>
        <taxon>Rouxiella</taxon>
    </lineage>
</organism>
<dbReference type="EC" id="2.3.1.193" evidence="9"/>
<dbReference type="InterPro" id="IPR038321">
    <property type="entry name" value="TmcA_C_sf"/>
</dbReference>
<comment type="similarity">
    <text evidence="9">Belongs to the TmcA family.</text>
</comment>
<feature type="domain" description="N-acetyltransferase" evidence="10">
    <location>
        <begin position="394"/>
        <end position="554"/>
    </location>
</feature>
<dbReference type="CDD" id="cd04301">
    <property type="entry name" value="NAT_SF"/>
    <property type="match status" value="1"/>
</dbReference>
<dbReference type="GO" id="GO:0051391">
    <property type="term" value="P:tRNA acetylation"/>
    <property type="evidence" value="ECO:0007669"/>
    <property type="project" value="UniProtKB-UniRule"/>
</dbReference>
<dbReference type="Pfam" id="PF08351">
    <property type="entry name" value="TmcA_N"/>
    <property type="match status" value="1"/>
</dbReference>
<keyword evidence="7 9" id="KW-0694">RNA-binding</keyword>
<gene>
    <name evidence="9" type="primary">tmcA</name>
    <name evidence="11" type="ORF">BS640_20255</name>
</gene>
<dbReference type="AlphaFoldDB" id="A0A1X0WA80"/>
<keyword evidence="2 9" id="KW-0820">tRNA-binding</keyword>
<evidence type="ECO:0000313" key="11">
    <source>
        <dbReference type="EMBL" id="ORJ23653.1"/>
    </source>
</evidence>
<dbReference type="GO" id="GO:0002101">
    <property type="term" value="P:tRNA wobble cytosine modification"/>
    <property type="evidence" value="ECO:0007669"/>
    <property type="project" value="UniProtKB-UniRule"/>
</dbReference>
<comment type="function">
    <text evidence="9">Catalyzes the formation of N(4)-acetylcytidine (ac(4)C) at the wobble position of tRNA(Met), by using acetyl-CoA as an acetyl donor and ATP (or GTP).</text>
</comment>
<feature type="binding site" evidence="9">
    <location>
        <position position="333"/>
    </location>
    <ligand>
        <name>ATP</name>
        <dbReference type="ChEBI" id="CHEBI:30616"/>
    </ligand>
</feature>
<dbReference type="SUPFAM" id="SSF55729">
    <property type="entry name" value="Acyl-CoA N-acyltransferases (Nat)"/>
    <property type="match status" value="1"/>
</dbReference>
<sequence>MIDNDASDATIISRLDACQRQMLRQGMRRILVLSGEFDWCGQTAQQVSRHFSGDWLWVSPNEQDTSPRVKPEAVNQLLGQEFLHGVFDAREGLNVEALAAFSGVLRAGSWLILLVPEWQAWPTLPDADSIRWTELSEAIATPRFISRFCQSIEADTQALLWCQNSAFSPQLLSSAPDWTTPQGEPTPGQRAILDQLLQAEDGIWVLTAARGRGKSTLAGMLVQHWQGTCWMTAPSKAAGQRLSEQGEEAVQFWAPDALLAHCESGAAVNADWLLIDEAAAIPAPLLQRLIPFFPRVLLTTTVQGYEGTGRGFLLKFCASLTDWQDLRLTAPIRWAQQDPLERLLDDILLFDEPDYSAVSPNGASAPVQVKNFDAAAWEQSPDLLADFYHLLTSAHYRTSPLDLRRMMDASGMSFAAGYCDNALSAALWLVDEGGLQPDLAHEIWAGRRRPRGNLVAQSLAAHAGFPEAAVMLSRRITRIAVSPAQRRRGVAQALVSEQQQFAAAQGLDFLSVSFGFTDPLWRFWQRCGFETVRVGGQREASSGCFAAMAVLPLSPQGQSLCQQAKRRLSKNRRQVPVEVAEVIWPQKTVAEDALLDDGDWRELAGFAFASRSLDSSRSALLRLLARSTEPLPALRAILQQGNTLPEVVSTLRLSGKKALLACWREETRRAMQSIDPTRCARAKQFAE</sequence>
<dbReference type="InterPro" id="IPR016181">
    <property type="entry name" value="Acyl_CoA_acyltransferase"/>
</dbReference>
<evidence type="ECO:0000256" key="4">
    <source>
        <dbReference type="ARBA" id="ARBA00022694"/>
    </source>
</evidence>
<keyword evidence="5 9" id="KW-0547">Nucleotide-binding</keyword>
<dbReference type="InterPro" id="IPR024914">
    <property type="entry name" value="tRNA_acetyltr_TmcA"/>
</dbReference>
<evidence type="ECO:0000256" key="1">
    <source>
        <dbReference type="ARBA" id="ARBA00022490"/>
    </source>
</evidence>
<dbReference type="GO" id="GO:0051392">
    <property type="term" value="F:tRNA cytidine N4-acetyltransferase activity"/>
    <property type="evidence" value="ECO:0007669"/>
    <property type="project" value="UniProtKB-UniRule"/>
</dbReference>
<keyword evidence="8 9" id="KW-0012">Acyltransferase</keyword>
<dbReference type="HAMAP" id="MF_01886">
    <property type="entry name" value="tRNA_acetyltr_TmcA"/>
    <property type="match status" value="1"/>
</dbReference>
<dbReference type="PROSITE" id="PS51186">
    <property type="entry name" value="GNAT"/>
    <property type="match status" value="1"/>
</dbReference>
<keyword evidence="3 9" id="KW-0808">Transferase</keyword>
<dbReference type="GO" id="GO:1904812">
    <property type="term" value="P:rRNA acetylation involved in maturation of SSU-rRNA"/>
    <property type="evidence" value="ECO:0007669"/>
    <property type="project" value="TreeGrafter"/>
</dbReference>
<dbReference type="Pfam" id="PF05127">
    <property type="entry name" value="NAT10_TcmA_helicase"/>
    <property type="match status" value="1"/>
</dbReference>
<evidence type="ECO:0000256" key="5">
    <source>
        <dbReference type="ARBA" id="ARBA00022741"/>
    </source>
</evidence>
<dbReference type="Gene3D" id="3.40.50.300">
    <property type="entry name" value="P-loop containing nucleotide triphosphate hydrolases"/>
    <property type="match status" value="1"/>
</dbReference>
<keyword evidence="1 9" id="KW-0963">Cytoplasm</keyword>
<comment type="caution">
    <text evidence="11">The sequence shown here is derived from an EMBL/GenBank/DDBJ whole genome shotgun (WGS) entry which is preliminary data.</text>
</comment>
<dbReference type="InterPro" id="IPR013562">
    <property type="entry name" value="TmcA/NAT10_N"/>
</dbReference>
<dbReference type="InterPro" id="IPR007807">
    <property type="entry name" value="TcmA/NAT10_helicase"/>
</dbReference>
<evidence type="ECO:0000259" key="10">
    <source>
        <dbReference type="PROSITE" id="PS51186"/>
    </source>
</evidence>
<dbReference type="FunFam" id="3.40.50.11040:FF:000003">
    <property type="entry name" value="tRNA(Met) cytidine acetyltransferase TmcA"/>
    <property type="match status" value="1"/>
</dbReference>
<dbReference type="SUPFAM" id="SSF52540">
    <property type="entry name" value="P-loop containing nucleoside triphosphate hydrolases"/>
    <property type="match status" value="1"/>
</dbReference>
<dbReference type="PANTHER" id="PTHR10925:SF5">
    <property type="entry name" value="RNA CYTIDINE ACETYLTRANSFERASE"/>
    <property type="match status" value="1"/>
</dbReference>
<comment type="catalytic activity">
    <reaction evidence="9">
        <text>cytidine(34) in elongator tRNA(Met) + acetyl-CoA + ATP + H2O = N(4)-acetylcytidine(34) in elongator tRNA(Met) + ADP + phosphate + CoA + H(+)</text>
        <dbReference type="Rhea" id="RHEA:43788"/>
        <dbReference type="Rhea" id="RHEA-COMP:10693"/>
        <dbReference type="Rhea" id="RHEA-COMP:10694"/>
        <dbReference type="ChEBI" id="CHEBI:15377"/>
        <dbReference type="ChEBI" id="CHEBI:15378"/>
        <dbReference type="ChEBI" id="CHEBI:30616"/>
        <dbReference type="ChEBI" id="CHEBI:43474"/>
        <dbReference type="ChEBI" id="CHEBI:57287"/>
        <dbReference type="ChEBI" id="CHEBI:57288"/>
        <dbReference type="ChEBI" id="CHEBI:74900"/>
        <dbReference type="ChEBI" id="CHEBI:82748"/>
        <dbReference type="ChEBI" id="CHEBI:456216"/>
        <dbReference type="EC" id="2.3.1.193"/>
    </reaction>
</comment>